<feature type="region of interest" description="Disordered" evidence="1">
    <location>
        <begin position="387"/>
        <end position="495"/>
    </location>
</feature>
<feature type="compositionally biased region" description="Low complexity" evidence="1">
    <location>
        <begin position="1105"/>
        <end position="1121"/>
    </location>
</feature>
<keyword evidence="3" id="KW-1185">Reference proteome</keyword>
<feature type="compositionally biased region" description="Low complexity" evidence="1">
    <location>
        <begin position="79"/>
        <end position="92"/>
    </location>
</feature>
<feature type="compositionally biased region" description="Polar residues" evidence="1">
    <location>
        <begin position="893"/>
        <end position="906"/>
    </location>
</feature>
<feature type="region of interest" description="Disordered" evidence="1">
    <location>
        <begin position="259"/>
        <end position="287"/>
    </location>
</feature>
<feature type="region of interest" description="Disordered" evidence="1">
    <location>
        <begin position="1008"/>
        <end position="1032"/>
    </location>
</feature>
<feature type="compositionally biased region" description="Basic and acidic residues" evidence="1">
    <location>
        <begin position="34"/>
        <end position="44"/>
    </location>
</feature>
<dbReference type="RefSeq" id="XP_066072502.1">
    <property type="nucleotide sequence ID" value="XM_066216405.1"/>
</dbReference>
<feature type="compositionally biased region" description="Polar residues" evidence="1">
    <location>
        <begin position="808"/>
        <end position="826"/>
    </location>
</feature>
<feature type="region of interest" description="Disordered" evidence="1">
    <location>
        <begin position="646"/>
        <end position="679"/>
    </location>
</feature>
<dbReference type="EMBL" id="CP144098">
    <property type="protein sequence ID" value="WWC85739.1"/>
    <property type="molecule type" value="Genomic_DNA"/>
</dbReference>
<feature type="compositionally biased region" description="Polar residues" evidence="1">
    <location>
        <begin position="114"/>
        <end position="123"/>
    </location>
</feature>
<feature type="region of interest" description="Disordered" evidence="1">
    <location>
        <begin position="207"/>
        <end position="231"/>
    </location>
</feature>
<dbReference type="Proteomes" id="UP001355207">
    <property type="component" value="Chromosome 1"/>
</dbReference>
<dbReference type="GeneID" id="91091277"/>
<feature type="region of interest" description="Disordered" evidence="1">
    <location>
        <begin position="510"/>
        <end position="563"/>
    </location>
</feature>
<feature type="compositionally biased region" description="Basic and acidic residues" evidence="1">
    <location>
        <begin position="477"/>
        <end position="486"/>
    </location>
</feature>
<feature type="compositionally biased region" description="Low complexity" evidence="1">
    <location>
        <begin position="342"/>
        <end position="366"/>
    </location>
</feature>
<feature type="compositionally biased region" description="Pro residues" evidence="1">
    <location>
        <begin position="663"/>
        <end position="676"/>
    </location>
</feature>
<accession>A0AAX4JK08</accession>
<feature type="compositionally biased region" description="Polar residues" evidence="1">
    <location>
        <begin position="1056"/>
        <end position="1068"/>
    </location>
</feature>
<name>A0AAX4JK08_9TREE</name>
<feature type="compositionally biased region" description="Pro residues" evidence="1">
    <location>
        <begin position="139"/>
        <end position="151"/>
    </location>
</feature>
<feature type="compositionally biased region" description="Polar residues" evidence="1">
    <location>
        <begin position="278"/>
        <end position="287"/>
    </location>
</feature>
<feature type="region of interest" description="Disordered" evidence="1">
    <location>
        <begin position="1"/>
        <end position="193"/>
    </location>
</feature>
<evidence type="ECO:0000256" key="1">
    <source>
        <dbReference type="SAM" id="MobiDB-lite"/>
    </source>
</evidence>
<feature type="region of interest" description="Disordered" evidence="1">
    <location>
        <begin position="884"/>
        <end position="906"/>
    </location>
</feature>
<protein>
    <submittedName>
        <fullName evidence="2">Uncharacterized protein</fullName>
    </submittedName>
</protein>
<sequence>MAPLADHPLRALSPITELTTPNSLRTLQLPVDESDNHSERRTSNDIDQDDGDSVYSQQSIDTIRNEDDGTSMTPQLRQRTLSLPASSPASRPSLPPRSPGRPLPTSQPQPRWPKTTTSLNNRIGLTRPLSISRQHHTGTPPPGGLPPPPRSQIPTRPKLIPRITPPPTPTRFDSGMEISNQGTKDDNVRTSDEQSIIEGQNMAGIGAGKSLSLENNSQSDDNTSRTSQGEYRSKILIKVHPEPGLNLHNVPILDQHTYAQQNARPPRSRPNSLKKPQPINNRIRPNSFHGTSITQPLHIEATTGLGTDPITTTSAHIQADIGVVDELNVIPNAHDTIRPALSSHQSESSLPSRITRTNSTSSANSSTRRKRVSSLLSTIFGVDHNKDKDRVSRKLSKASRNSNGSGVKSRGSSRAASPNEPSDGIPVSPVEDEQERPIQSAIRTSGTFGIMDDGSILSTNAEVGLDNSGLPNTPDSTSRHDHDRAEMSNGSIKTESDGIRRMLYVENMVKTPEHEEAEKVEISEEKAKGKSRESSNNSSNTNTPSTSTTTPPRSRVTPVAIFGTLPSPPPTFVSPRPVSYHAPHAVSLGEPLMLDVSTSTSSGTSSNDQENAGVHSDLQRDLPINTQEPSKRLTDEYLRLMMEQSYQTSAQPSPANSVKSRPLPRPPSNAPSPVGTPKPTYVRPFTPSTGSTPELPLLIASHLLSTHAAALIRHSSNMKEASETMHKMAKESLDWGGILMNMAQKKGNGLDGLPKIHRQHGYDGTPLPNLVPATSSSFRSNLARPETFGNGKQRDDEHSGNPIEEAYNTLTRDTNIPSHSANNSLRPISRAEIRKKRGESLPADLLREAQRLGNEGWNNLHKAEEAWSGAMKGLADIMHSQGLDVNDEANDPSLRSDTLNNTSSTGNFDSILPIGITPDPMIYSKPDNTQYPPKIPVSPRSNLSYSLGSPNTVHGHTSMSFLPDDYDMRRSPPITPPIKNPTFYPFPTPHVNEQQQVHPFQNPYTGILSPAPIPSDQQHNNNIDQGSQSTIKARPQSIQVFPTSQLFRDLPGVSTIPLSSASGTATGTDESRMTRSSMTSSSLHSHSHTNSLSPKGLQTMKNDSTLRSTTGSNNSNNSATRRLAKKQPPPPSSISKGGSVNKISKVLGDDYGTINQRNNGDTVGKKHWWSRKKEGN</sequence>
<feature type="region of interest" description="Disordered" evidence="1">
    <location>
        <begin position="1053"/>
        <end position="1176"/>
    </location>
</feature>
<reference evidence="2 3" key="1">
    <citation type="submission" date="2024-01" db="EMBL/GenBank/DDBJ databases">
        <title>Comparative genomics of Cryptococcus and Kwoniella reveals pathogenesis evolution and contrasting modes of karyotype evolution via chromosome fusion or intercentromeric recombination.</title>
        <authorList>
            <person name="Coelho M.A."/>
            <person name="David-Palma M."/>
            <person name="Shea T."/>
            <person name="Bowers K."/>
            <person name="McGinley-Smith S."/>
            <person name="Mohammad A.W."/>
            <person name="Gnirke A."/>
            <person name="Yurkov A.M."/>
            <person name="Nowrousian M."/>
            <person name="Sun S."/>
            <person name="Cuomo C.A."/>
            <person name="Heitman J."/>
        </authorList>
    </citation>
    <scope>NUCLEOTIDE SEQUENCE [LARGE SCALE GENOMIC DNA]</scope>
    <source>
        <strain evidence="2 3">CBS 6074</strain>
    </source>
</reference>
<evidence type="ECO:0000313" key="2">
    <source>
        <dbReference type="EMBL" id="WWC85739.1"/>
    </source>
</evidence>
<feature type="region of interest" description="Disordered" evidence="1">
    <location>
        <begin position="340"/>
        <end position="371"/>
    </location>
</feature>
<feature type="compositionally biased region" description="Polar residues" evidence="1">
    <location>
        <begin position="16"/>
        <end position="26"/>
    </location>
</feature>
<organism evidence="2 3">
    <name type="scientific">Kwoniella dendrophila CBS 6074</name>
    <dbReference type="NCBI Taxonomy" id="1295534"/>
    <lineage>
        <taxon>Eukaryota</taxon>
        <taxon>Fungi</taxon>
        <taxon>Dikarya</taxon>
        <taxon>Basidiomycota</taxon>
        <taxon>Agaricomycotina</taxon>
        <taxon>Tremellomycetes</taxon>
        <taxon>Tremellales</taxon>
        <taxon>Cryptococcaceae</taxon>
        <taxon>Kwoniella</taxon>
    </lineage>
</organism>
<feature type="region of interest" description="Disordered" evidence="1">
    <location>
        <begin position="781"/>
        <end position="835"/>
    </location>
</feature>
<feature type="region of interest" description="Disordered" evidence="1">
    <location>
        <begin position="595"/>
        <end position="630"/>
    </location>
</feature>
<feature type="compositionally biased region" description="Polar residues" evidence="1">
    <location>
        <begin position="1015"/>
        <end position="1032"/>
    </location>
</feature>
<feature type="compositionally biased region" description="Low complexity" evidence="1">
    <location>
        <begin position="597"/>
        <end position="606"/>
    </location>
</feature>
<feature type="compositionally biased region" description="Polar residues" evidence="1">
    <location>
        <begin position="646"/>
        <end position="659"/>
    </location>
</feature>
<feature type="compositionally biased region" description="Polar residues" evidence="1">
    <location>
        <begin position="212"/>
        <end position="230"/>
    </location>
</feature>
<feature type="compositionally biased region" description="Low complexity" evidence="1">
    <location>
        <begin position="1074"/>
        <end position="1093"/>
    </location>
</feature>
<feature type="compositionally biased region" description="Low complexity" evidence="1">
    <location>
        <begin position="534"/>
        <end position="559"/>
    </location>
</feature>
<evidence type="ECO:0000313" key="3">
    <source>
        <dbReference type="Proteomes" id="UP001355207"/>
    </source>
</evidence>
<feature type="compositionally biased region" description="Basic and acidic residues" evidence="1">
    <location>
        <begin position="511"/>
        <end position="533"/>
    </location>
</feature>
<feature type="compositionally biased region" description="Basic and acidic residues" evidence="1">
    <location>
        <begin position="183"/>
        <end position="192"/>
    </location>
</feature>
<proteinExistence type="predicted"/>
<feature type="compositionally biased region" description="Low complexity" evidence="1">
    <location>
        <begin position="152"/>
        <end position="162"/>
    </location>
</feature>
<feature type="compositionally biased region" description="Polar residues" evidence="1">
    <location>
        <begin position="398"/>
        <end position="420"/>
    </location>
</feature>
<dbReference type="AlphaFoldDB" id="A0AAX4JK08"/>
<gene>
    <name evidence="2" type="ORF">L201_000605</name>
</gene>
<feature type="compositionally biased region" description="Pro residues" evidence="1">
    <location>
        <begin position="93"/>
        <end position="111"/>
    </location>
</feature>